<feature type="region of interest" description="Disordered" evidence="1">
    <location>
        <begin position="1"/>
        <end position="56"/>
    </location>
</feature>
<name>A0A5C2RQB1_9APHY</name>
<evidence type="ECO:0000313" key="2">
    <source>
        <dbReference type="EMBL" id="RPD52695.1"/>
    </source>
</evidence>
<feature type="compositionally biased region" description="Polar residues" evidence="1">
    <location>
        <begin position="97"/>
        <end position="113"/>
    </location>
</feature>
<organism evidence="2 3">
    <name type="scientific">Lentinus tigrinus ALCF2SS1-6</name>
    <dbReference type="NCBI Taxonomy" id="1328759"/>
    <lineage>
        <taxon>Eukaryota</taxon>
        <taxon>Fungi</taxon>
        <taxon>Dikarya</taxon>
        <taxon>Basidiomycota</taxon>
        <taxon>Agaricomycotina</taxon>
        <taxon>Agaricomycetes</taxon>
        <taxon>Polyporales</taxon>
        <taxon>Polyporaceae</taxon>
        <taxon>Lentinus</taxon>
    </lineage>
</organism>
<accession>A0A5C2RQB1</accession>
<gene>
    <name evidence="2" type="ORF">L227DRAFT_568420</name>
</gene>
<dbReference type="EMBL" id="ML122344">
    <property type="protein sequence ID" value="RPD52695.1"/>
    <property type="molecule type" value="Genomic_DNA"/>
</dbReference>
<evidence type="ECO:0000256" key="1">
    <source>
        <dbReference type="SAM" id="MobiDB-lite"/>
    </source>
</evidence>
<feature type="compositionally biased region" description="Basic and acidic residues" evidence="1">
    <location>
        <begin position="300"/>
        <end position="311"/>
    </location>
</feature>
<protein>
    <submittedName>
        <fullName evidence="2">Uncharacterized protein</fullName>
    </submittedName>
</protein>
<dbReference type="AlphaFoldDB" id="A0A5C2RQB1"/>
<proteinExistence type="predicted"/>
<feature type="compositionally biased region" description="Acidic residues" evidence="1">
    <location>
        <begin position="1"/>
        <end position="14"/>
    </location>
</feature>
<keyword evidence="3" id="KW-1185">Reference proteome</keyword>
<feature type="region of interest" description="Disordered" evidence="1">
    <location>
        <begin position="277"/>
        <end position="311"/>
    </location>
</feature>
<feature type="region of interest" description="Disordered" evidence="1">
    <location>
        <begin position="93"/>
        <end position="141"/>
    </location>
</feature>
<evidence type="ECO:0000313" key="3">
    <source>
        <dbReference type="Proteomes" id="UP000313359"/>
    </source>
</evidence>
<feature type="compositionally biased region" description="Basic and acidic residues" evidence="1">
    <location>
        <begin position="37"/>
        <end position="46"/>
    </location>
</feature>
<sequence length="311" mass="33600">MADEDVSMSSDDESSSTPASFSGRRWTPAAVIGRYGESTDNRDARDSQGSSSNILQFGAHGTKDTWLYTSALHPGPERPTGTNTDTRIVPHALPYHQGSQRSGNVAVASSSDRTAMGAPRPEWEQPDHAAGGPSRQIPSKPNKEYVRDHLTLQCAPPTVGFNESPVVRARHVGPYISASTSNVSHLATTHASASGSAVMHMTLGINSFVEVIRRLYLPPDVPRWQQLVRAAVLIVGTVEEWVSEYAPRSLDFSIRSPDFGRSEEWVSEWLKLQPTNIGVQTTSNGGPSGSLLPGGQEGNKISDNEDKQSRA</sequence>
<reference evidence="2" key="1">
    <citation type="journal article" date="2018" name="Genome Biol. Evol.">
        <title>Genomics and development of Lentinus tigrinus, a white-rot wood-decaying mushroom with dimorphic fruiting bodies.</title>
        <authorList>
            <person name="Wu B."/>
            <person name="Xu Z."/>
            <person name="Knudson A."/>
            <person name="Carlson A."/>
            <person name="Chen N."/>
            <person name="Kovaka S."/>
            <person name="LaButti K."/>
            <person name="Lipzen A."/>
            <person name="Pennachio C."/>
            <person name="Riley R."/>
            <person name="Schakwitz W."/>
            <person name="Umezawa K."/>
            <person name="Ohm R.A."/>
            <person name="Grigoriev I.V."/>
            <person name="Nagy L.G."/>
            <person name="Gibbons J."/>
            <person name="Hibbett D."/>
        </authorList>
    </citation>
    <scope>NUCLEOTIDE SEQUENCE [LARGE SCALE GENOMIC DNA]</scope>
    <source>
        <strain evidence="2">ALCF2SS1-6</strain>
    </source>
</reference>
<dbReference type="Proteomes" id="UP000313359">
    <property type="component" value="Unassembled WGS sequence"/>
</dbReference>